<sequence length="248" mass="25927">MRSTTVFATFFAFANAQNLGAKPNCTKFADLKPVADPLKLFPPGSADFHCDMGVPIPYGPAPTGCAKLELLVARGTSEPGPFGQVVGDPLVARVKRDLIGATFQGYAVQYPAGLNRSELGVADIPKRMEAQIKACPGIKFALAGYSQGGGVVSRAISNMTSSLSDQVVAVILYGAGDGSSMKDPLKAKTLANCAPGDFACPNSGTGPGHVSYNNEGTIWHDRSTKYIIEGFNGKGLGKKTLRSPTDLL</sequence>
<evidence type="ECO:0000313" key="4">
    <source>
        <dbReference type="EMBL" id="KAF2431511.1"/>
    </source>
</evidence>
<comment type="caution">
    <text evidence="4">The sequence shown here is derived from an EMBL/GenBank/DDBJ whole genome shotgun (WGS) entry which is preliminary data.</text>
</comment>
<dbReference type="PANTHER" id="PTHR33630:SF9">
    <property type="entry name" value="CUTINASE 4"/>
    <property type="match status" value="1"/>
</dbReference>
<organism evidence="4 5">
    <name type="scientific">Tothia fuscella</name>
    <dbReference type="NCBI Taxonomy" id="1048955"/>
    <lineage>
        <taxon>Eukaryota</taxon>
        <taxon>Fungi</taxon>
        <taxon>Dikarya</taxon>
        <taxon>Ascomycota</taxon>
        <taxon>Pezizomycotina</taxon>
        <taxon>Dothideomycetes</taxon>
        <taxon>Pleosporomycetidae</taxon>
        <taxon>Venturiales</taxon>
        <taxon>Cylindrosympodiaceae</taxon>
        <taxon>Tothia</taxon>
    </lineage>
</organism>
<proteinExistence type="predicted"/>
<dbReference type="Gene3D" id="3.40.50.1820">
    <property type="entry name" value="alpha/beta hydrolase"/>
    <property type="match status" value="1"/>
</dbReference>
<evidence type="ECO:0000256" key="1">
    <source>
        <dbReference type="ARBA" id="ARBA00022801"/>
    </source>
</evidence>
<dbReference type="OrthoDB" id="3225429at2759"/>
<dbReference type="InterPro" id="IPR029058">
    <property type="entry name" value="AB_hydrolase_fold"/>
</dbReference>
<dbReference type="Proteomes" id="UP000800235">
    <property type="component" value="Unassembled WGS sequence"/>
</dbReference>
<dbReference type="AlphaFoldDB" id="A0A9P4TZK9"/>
<protein>
    <submittedName>
        <fullName evidence="4">Alpha/beta-hydrolase</fullName>
    </submittedName>
</protein>
<evidence type="ECO:0000256" key="3">
    <source>
        <dbReference type="SAM" id="SignalP"/>
    </source>
</evidence>
<keyword evidence="5" id="KW-1185">Reference proteome</keyword>
<dbReference type="SMART" id="SM01110">
    <property type="entry name" value="Cutinase"/>
    <property type="match status" value="1"/>
</dbReference>
<name>A0A9P4TZK9_9PEZI</name>
<dbReference type="GO" id="GO:0052689">
    <property type="term" value="F:carboxylic ester hydrolase activity"/>
    <property type="evidence" value="ECO:0007669"/>
    <property type="project" value="UniProtKB-ARBA"/>
</dbReference>
<dbReference type="PANTHER" id="PTHR33630">
    <property type="entry name" value="CUTINASE RV1984C-RELATED-RELATED"/>
    <property type="match status" value="1"/>
</dbReference>
<feature type="chain" id="PRO_5040405986" evidence="3">
    <location>
        <begin position="17"/>
        <end position="248"/>
    </location>
</feature>
<dbReference type="SUPFAM" id="SSF53474">
    <property type="entry name" value="alpha/beta-Hydrolases"/>
    <property type="match status" value="1"/>
</dbReference>
<feature type="signal peptide" evidence="3">
    <location>
        <begin position="1"/>
        <end position="16"/>
    </location>
</feature>
<accession>A0A9P4TZK9</accession>
<gene>
    <name evidence="4" type="ORF">EJ08DRAFT_696306</name>
</gene>
<keyword evidence="1" id="KW-0378">Hydrolase</keyword>
<evidence type="ECO:0000313" key="5">
    <source>
        <dbReference type="Proteomes" id="UP000800235"/>
    </source>
</evidence>
<keyword evidence="2" id="KW-1015">Disulfide bond</keyword>
<dbReference type="EMBL" id="MU007031">
    <property type="protein sequence ID" value="KAF2431511.1"/>
    <property type="molecule type" value="Genomic_DNA"/>
</dbReference>
<reference evidence="4" key="1">
    <citation type="journal article" date="2020" name="Stud. Mycol.">
        <title>101 Dothideomycetes genomes: a test case for predicting lifestyles and emergence of pathogens.</title>
        <authorList>
            <person name="Haridas S."/>
            <person name="Albert R."/>
            <person name="Binder M."/>
            <person name="Bloem J."/>
            <person name="Labutti K."/>
            <person name="Salamov A."/>
            <person name="Andreopoulos B."/>
            <person name="Baker S."/>
            <person name="Barry K."/>
            <person name="Bills G."/>
            <person name="Bluhm B."/>
            <person name="Cannon C."/>
            <person name="Castanera R."/>
            <person name="Culley D."/>
            <person name="Daum C."/>
            <person name="Ezra D."/>
            <person name="Gonzalez J."/>
            <person name="Henrissat B."/>
            <person name="Kuo A."/>
            <person name="Liang C."/>
            <person name="Lipzen A."/>
            <person name="Lutzoni F."/>
            <person name="Magnuson J."/>
            <person name="Mondo S."/>
            <person name="Nolan M."/>
            <person name="Ohm R."/>
            <person name="Pangilinan J."/>
            <person name="Park H.-J."/>
            <person name="Ramirez L."/>
            <person name="Alfaro M."/>
            <person name="Sun H."/>
            <person name="Tritt A."/>
            <person name="Yoshinaga Y."/>
            <person name="Zwiers L.-H."/>
            <person name="Turgeon B."/>
            <person name="Goodwin S."/>
            <person name="Spatafora J."/>
            <person name="Crous P."/>
            <person name="Grigoriev I."/>
        </authorList>
    </citation>
    <scope>NUCLEOTIDE SEQUENCE</scope>
    <source>
        <strain evidence="4">CBS 130266</strain>
    </source>
</reference>
<keyword evidence="3" id="KW-0732">Signal</keyword>
<dbReference type="Pfam" id="PF01083">
    <property type="entry name" value="Cutinase"/>
    <property type="match status" value="1"/>
</dbReference>
<dbReference type="InterPro" id="IPR000675">
    <property type="entry name" value="Cutinase/axe"/>
</dbReference>
<evidence type="ECO:0000256" key="2">
    <source>
        <dbReference type="ARBA" id="ARBA00023157"/>
    </source>
</evidence>